<evidence type="ECO:0000313" key="5">
    <source>
        <dbReference type="Proteomes" id="UP001500133"/>
    </source>
</evidence>
<dbReference type="InterPro" id="IPR000667">
    <property type="entry name" value="Peptidase_S13"/>
</dbReference>
<dbReference type="EMBL" id="BAAAZT010000073">
    <property type="protein sequence ID" value="GAA3907394.1"/>
    <property type="molecule type" value="Genomic_DNA"/>
</dbReference>
<evidence type="ECO:0000256" key="2">
    <source>
        <dbReference type="ARBA" id="ARBA00022801"/>
    </source>
</evidence>
<gene>
    <name evidence="4" type="primary">dacB</name>
    <name evidence="4" type="ORF">GCM10022228_17090</name>
</gene>
<feature type="signal peptide" evidence="3">
    <location>
        <begin position="1"/>
        <end position="28"/>
    </location>
</feature>
<sequence>MSRATSPGRLLLLAGAFVLACSAGVARADFTRLSALADDGFAISAEARLLDGAEETLGSITPDRALTPASVTKVYMAAAALNRFGPQYRFTTRLKSEGDVDSESGVLNGDVWLEGGGDPGLTSENLWRLVQRLHQAGVRRINGELVISQWRFGPVACVTTDRCEARTRVDNAYSAPLSSAGVNFGSWCVNVAPAEAPGEPAHITHCDGPQALTEVDNRLTTRADGSATRISAERVTGKHGDVVRVRGQIAADAWPRDVYRGASDGAAQTADTLLAMLGRFGIPLSGPPRVTTAKPPEAAETLAAVDGKPLQELLLRTLNYSNNYMADVLALNLVETPGAELADAGAALEAYAASLPGHGEVRLASGSGLTPENRATAHGINVMLESMYHQSALFPSFVAALQSPENGVMRFIRRGPERFQRNVMLKTGTLNEPRAVRAVAGYFRTQSGRWGVFSVLVNGDRSTPYLNWSKVLEPLSGDLAEMIADR</sequence>
<keyword evidence="4" id="KW-0645">Protease</keyword>
<evidence type="ECO:0000313" key="4">
    <source>
        <dbReference type="EMBL" id="GAA3907394.1"/>
    </source>
</evidence>
<proteinExistence type="inferred from homology"/>
<dbReference type="NCBIfam" id="TIGR00666">
    <property type="entry name" value="PBP4"/>
    <property type="match status" value="1"/>
</dbReference>
<dbReference type="Gene3D" id="3.50.80.20">
    <property type="entry name" value="D-Ala-D-Ala carboxypeptidase C, peptidase S13"/>
    <property type="match status" value="1"/>
</dbReference>
<keyword evidence="2" id="KW-0378">Hydrolase</keyword>
<reference evidence="5" key="1">
    <citation type="journal article" date="2019" name="Int. J. Syst. Evol. Microbiol.">
        <title>The Global Catalogue of Microorganisms (GCM) 10K type strain sequencing project: providing services to taxonomists for standard genome sequencing and annotation.</title>
        <authorList>
            <consortium name="The Broad Institute Genomics Platform"/>
            <consortium name="The Broad Institute Genome Sequencing Center for Infectious Disease"/>
            <person name="Wu L."/>
            <person name="Ma J."/>
        </authorList>
    </citation>
    <scope>NUCLEOTIDE SEQUENCE [LARGE SCALE GENOMIC DNA]</scope>
    <source>
        <strain evidence="5">JCM 16914</strain>
    </source>
</reference>
<feature type="chain" id="PRO_5047043805" evidence="3">
    <location>
        <begin position="29"/>
        <end position="486"/>
    </location>
</feature>
<evidence type="ECO:0000256" key="1">
    <source>
        <dbReference type="ARBA" id="ARBA00006096"/>
    </source>
</evidence>
<dbReference type="Gene3D" id="3.40.710.10">
    <property type="entry name" value="DD-peptidase/beta-lactamase superfamily"/>
    <property type="match status" value="1"/>
</dbReference>
<dbReference type="SUPFAM" id="SSF56601">
    <property type="entry name" value="beta-lactamase/transpeptidase-like"/>
    <property type="match status" value="1"/>
</dbReference>
<dbReference type="PRINTS" id="PR00922">
    <property type="entry name" value="DADACBPTASE3"/>
</dbReference>
<dbReference type="PANTHER" id="PTHR30023">
    <property type="entry name" value="D-ALANYL-D-ALANINE CARBOXYPEPTIDASE"/>
    <property type="match status" value="1"/>
</dbReference>
<dbReference type="Pfam" id="PF02113">
    <property type="entry name" value="Peptidase_S13"/>
    <property type="match status" value="1"/>
</dbReference>
<accession>A0ABP7LS59</accession>
<name>A0ABP7LS59_9GAMM</name>
<dbReference type="PANTHER" id="PTHR30023:SF0">
    <property type="entry name" value="PENICILLIN-SENSITIVE CARBOXYPEPTIDASE A"/>
    <property type="match status" value="1"/>
</dbReference>
<keyword evidence="4" id="KW-0121">Carboxypeptidase</keyword>
<organism evidence="4 5">
    <name type="scientific">Halomonas cibimaris</name>
    <dbReference type="NCBI Taxonomy" id="657012"/>
    <lineage>
        <taxon>Bacteria</taxon>
        <taxon>Pseudomonadati</taxon>
        <taxon>Pseudomonadota</taxon>
        <taxon>Gammaproteobacteria</taxon>
        <taxon>Oceanospirillales</taxon>
        <taxon>Halomonadaceae</taxon>
        <taxon>Halomonas</taxon>
    </lineage>
</organism>
<keyword evidence="5" id="KW-1185">Reference proteome</keyword>
<dbReference type="GO" id="GO:0004180">
    <property type="term" value="F:carboxypeptidase activity"/>
    <property type="evidence" value="ECO:0007669"/>
    <property type="project" value="UniProtKB-KW"/>
</dbReference>
<protein>
    <submittedName>
        <fullName evidence="4">D-alanyl-D-alanine carboxypeptidase/D-alanyl-D-alanine-endopeptidase</fullName>
    </submittedName>
</protein>
<comment type="similarity">
    <text evidence="1">Belongs to the peptidase S13 family.</text>
</comment>
<dbReference type="PROSITE" id="PS51257">
    <property type="entry name" value="PROKAR_LIPOPROTEIN"/>
    <property type="match status" value="1"/>
</dbReference>
<comment type="caution">
    <text evidence="4">The sequence shown here is derived from an EMBL/GenBank/DDBJ whole genome shotgun (WGS) entry which is preliminary data.</text>
</comment>
<dbReference type="Proteomes" id="UP001500133">
    <property type="component" value="Unassembled WGS sequence"/>
</dbReference>
<keyword evidence="3" id="KW-0732">Signal</keyword>
<evidence type="ECO:0000256" key="3">
    <source>
        <dbReference type="SAM" id="SignalP"/>
    </source>
</evidence>
<dbReference type="InterPro" id="IPR012338">
    <property type="entry name" value="Beta-lactam/transpept-like"/>
</dbReference>